<keyword evidence="10 15" id="KW-1133">Transmembrane helix</keyword>
<evidence type="ECO:0000256" key="7">
    <source>
        <dbReference type="ARBA" id="ARBA00022741"/>
    </source>
</evidence>
<evidence type="ECO:0000256" key="4">
    <source>
        <dbReference type="ARBA" id="ARBA00022519"/>
    </source>
</evidence>
<dbReference type="GO" id="GO:0042802">
    <property type="term" value="F:identical protein binding"/>
    <property type="evidence" value="ECO:0007669"/>
    <property type="project" value="UniProtKB-ARBA"/>
</dbReference>
<sequence>MALGGALVVGWRWIVAALVVALAFGVLVALRSPPVYQASGLLQLEDQAGNLALPQAMQDILGRGTGGKSPSDTQIAIMSSRRVLGEAVRKVGLETYAVPRRLPLLGVLPARLHLPDLGLFPSYQWGEEALVLGAMQVPDSWRNDSMALTVTGATSYVVELPDGTDLKGEVGKTAKTPDGAFTMQVQKLDTPVGREFFVGKRSLENAIQIVADNFSVSENPRGSMILKTSYRDTDRKRAEAVLDAIANAFLEQNVERNAASAESSLEFIEKQLPEARKNVAAAEQALNAYRQKQQSVDVNYETQALLERVTKIEGELSALDLKEAELKNQYTVNHPAYQALMQNRKELETQLEAAKKATQSLPETQKDIFNLQRNLEVAQQVYTQLLNRSQELQVVRASTVGSVRIIDNAYASGIPVAPRTMRIVALAGLLGLIIGAAIVLVRRALRQGIKGAEEIEELGLPVFATVPFAPEAADFRHRKGNLPIFALEHPQAVATEALRSLRTSLHFGLLDAKTNSIQLTSAAPGVGKTFTAVNLAVVAAQSGQKVCLIDADMRRGYLARFLHMPKETPGLSDYLGHEKPLSEVMLRGPVDGLDVILSGRYPPNPSELLMRAEFSSLLKQLDAEYDLIIVDAPPALAVTDPVVIGRSVGATIAIARHLETMQGALRAVQASFEAAGTHITGAVLNGFKAEAAERYGGHYQYHYNYRYSYKSDD</sequence>
<dbReference type="EMBL" id="AQRC01000020">
    <property type="protein sequence ID" value="KFE33418.1"/>
    <property type="molecule type" value="Genomic_DNA"/>
</dbReference>
<keyword evidence="3" id="KW-1003">Cell membrane</keyword>
<dbReference type="InterPro" id="IPR032807">
    <property type="entry name" value="GNVR"/>
</dbReference>
<keyword evidence="7" id="KW-0547">Nucleotide-binding</keyword>
<dbReference type="GO" id="GO:0005524">
    <property type="term" value="F:ATP binding"/>
    <property type="evidence" value="ECO:0007669"/>
    <property type="project" value="UniProtKB-KW"/>
</dbReference>
<keyword evidence="6 15" id="KW-0812">Transmembrane</keyword>
<dbReference type="Pfam" id="PF13807">
    <property type="entry name" value="GNVR"/>
    <property type="match status" value="1"/>
</dbReference>
<keyword evidence="20" id="KW-1185">Reference proteome</keyword>
<dbReference type="Pfam" id="PF23607">
    <property type="entry name" value="WZC_N"/>
    <property type="match status" value="1"/>
</dbReference>
<evidence type="ECO:0000256" key="5">
    <source>
        <dbReference type="ARBA" id="ARBA00022679"/>
    </source>
</evidence>
<dbReference type="Pfam" id="PF13614">
    <property type="entry name" value="AAA_31"/>
    <property type="match status" value="1"/>
</dbReference>
<feature type="domain" description="Polysaccharide chain length determinant N-terminal" evidence="16">
    <location>
        <begin position="4"/>
        <end position="90"/>
    </location>
</feature>
<keyword evidence="5" id="KW-0808">Transferase</keyword>
<evidence type="ECO:0000256" key="11">
    <source>
        <dbReference type="ARBA" id="ARBA00023136"/>
    </source>
</evidence>
<dbReference type="InterPro" id="IPR005702">
    <property type="entry name" value="Wzc-like_C"/>
</dbReference>
<dbReference type="PANTHER" id="PTHR32309">
    <property type="entry name" value="TYROSINE-PROTEIN KINASE"/>
    <property type="match status" value="1"/>
</dbReference>
<dbReference type="STRING" id="1317124.DW2_17924"/>
<comment type="catalytic activity">
    <reaction evidence="13">
        <text>L-tyrosyl-[protein] + ATP = O-phospho-L-tyrosyl-[protein] + ADP + H(+)</text>
        <dbReference type="Rhea" id="RHEA:10596"/>
        <dbReference type="Rhea" id="RHEA-COMP:10136"/>
        <dbReference type="Rhea" id="RHEA-COMP:20101"/>
        <dbReference type="ChEBI" id="CHEBI:15378"/>
        <dbReference type="ChEBI" id="CHEBI:30616"/>
        <dbReference type="ChEBI" id="CHEBI:46858"/>
        <dbReference type="ChEBI" id="CHEBI:61978"/>
        <dbReference type="ChEBI" id="CHEBI:456216"/>
    </reaction>
</comment>
<comment type="similarity">
    <text evidence="2">Belongs to the etk/wzc family.</text>
</comment>
<dbReference type="InterPro" id="IPR027417">
    <property type="entry name" value="P-loop_NTPase"/>
</dbReference>
<dbReference type="eggNOG" id="COG3206">
    <property type="taxonomic scope" value="Bacteria"/>
</dbReference>
<evidence type="ECO:0000256" key="2">
    <source>
        <dbReference type="ARBA" id="ARBA00008883"/>
    </source>
</evidence>
<organism evidence="19 20">
    <name type="scientific">Thioclava atlantica</name>
    <dbReference type="NCBI Taxonomy" id="1317124"/>
    <lineage>
        <taxon>Bacteria</taxon>
        <taxon>Pseudomonadati</taxon>
        <taxon>Pseudomonadota</taxon>
        <taxon>Alphaproteobacteria</taxon>
        <taxon>Rhodobacterales</taxon>
        <taxon>Paracoccaceae</taxon>
        <taxon>Thioclava</taxon>
    </lineage>
</organism>
<evidence type="ECO:0000256" key="12">
    <source>
        <dbReference type="ARBA" id="ARBA00023137"/>
    </source>
</evidence>
<dbReference type="CDD" id="cd05387">
    <property type="entry name" value="BY-kinase"/>
    <property type="match status" value="1"/>
</dbReference>
<dbReference type="InterPro" id="IPR050445">
    <property type="entry name" value="Bact_polysacc_biosynth/exp"/>
</dbReference>
<dbReference type="InterPro" id="IPR003856">
    <property type="entry name" value="LPS_length_determ_N"/>
</dbReference>
<evidence type="ECO:0000259" key="16">
    <source>
        <dbReference type="Pfam" id="PF02706"/>
    </source>
</evidence>
<dbReference type="GO" id="GO:0004713">
    <property type="term" value="F:protein tyrosine kinase activity"/>
    <property type="evidence" value="ECO:0007669"/>
    <property type="project" value="UniProtKB-KW"/>
</dbReference>
<dbReference type="FunFam" id="3.40.50.300:FF:000527">
    <property type="entry name" value="Tyrosine-protein kinase etk"/>
    <property type="match status" value="1"/>
</dbReference>
<dbReference type="InterPro" id="IPR025669">
    <property type="entry name" value="AAA_dom"/>
</dbReference>
<reference evidence="20" key="1">
    <citation type="submission" date="2013-04" db="EMBL/GenBank/DDBJ databases">
        <title>Thioclava sp. 13D2W-2 Genome Sequencing.</title>
        <authorList>
            <person name="Lai Q."/>
            <person name="Li G."/>
            <person name="Shao Z."/>
        </authorList>
    </citation>
    <scope>NUCLEOTIDE SEQUENCE [LARGE SCALE GENOMIC DNA]</scope>
    <source>
        <strain evidence="20">13D2W-2</strain>
    </source>
</reference>
<dbReference type="AlphaFoldDB" id="A0A085TRS1"/>
<feature type="coiled-coil region" evidence="14">
    <location>
        <begin position="251"/>
        <end position="388"/>
    </location>
</feature>
<keyword evidence="12" id="KW-0829">Tyrosine-protein kinase</keyword>
<evidence type="ECO:0000256" key="3">
    <source>
        <dbReference type="ARBA" id="ARBA00022475"/>
    </source>
</evidence>
<protein>
    <submittedName>
        <fullName evidence="19">Tyrosine-protein kinase Wzc</fullName>
    </submittedName>
</protein>
<keyword evidence="11 15" id="KW-0472">Membrane</keyword>
<evidence type="ECO:0000259" key="17">
    <source>
        <dbReference type="Pfam" id="PF13614"/>
    </source>
</evidence>
<evidence type="ECO:0000313" key="20">
    <source>
        <dbReference type="Proteomes" id="UP000028607"/>
    </source>
</evidence>
<feature type="domain" description="AAA" evidence="17">
    <location>
        <begin position="520"/>
        <end position="644"/>
    </location>
</feature>
<reference evidence="19 20" key="2">
    <citation type="journal article" date="2015" name="Antonie Van Leeuwenhoek">
        <title>Thioclava indica sp. nov., isolated from surface seawater of the Indian Ocean.</title>
        <authorList>
            <person name="Liu Y."/>
            <person name="Lai Q."/>
            <person name="Du J."/>
            <person name="Xu H."/>
            <person name="Jiang L."/>
            <person name="Shao Z."/>
        </authorList>
    </citation>
    <scope>NUCLEOTIDE SEQUENCE [LARGE SCALE GENOMIC DNA]</scope>
    <source>
        <strain evidence="19 20">13D2W-2</strain>
    </source>
</reference>
<evidence type="ECO:0000256" key="10">
    <source>
        <dbReference type="ARBA" id="ARBA00022989"/>
    </source>
</evidence>
<feature type="domain" description="Tyrosine-protein kinase G-rich" evidence="18">
    <location>
        <begin position="363"/>
        <end position="444"/>
    </location>
</feature>
<dbReference type="Gene3D" id="3.40.50.300">
    <property type="entry name" value="P-loop containing nucleotide triphosphate hydrolases"/>
    <property type="match status" value="1"/>
</dbReference>
<keyword evidence="14" id="KW-0175">Coiled coil</keyword>
<keyword evidence="8 19" id="KW-0418">Kinase</keyword>
<dbReference type="Pfam" id="PF02706">
    <property type="entry name" value="Wzz"/>
    <property type="match status" value="1"/>
</dbReference>
<gene>
    <name evidence="19" type="ORF">DW2_17924</name>
</gene>
<evidence type="ECO:0000256" key="6">
    <source>
        <dbReference type="ARBA" id="ARBA00022692"/>
    </source>
</evidence>
<accession>A0A085TRS1</accession>
<evidence type="ECO:0000259" key="18">
    <source>
        <dbReference type="Pfam" id="PF13807"/>
    </source>
</evidence>
<evidence type="ECO:0000313" key="19">
    <source>
        <dbReference type="EMBL" id="KFE33418.1"/>
    </source>
</evidence>
<comment type="subcellular location">
    <subcellularLocation>
        <location evidence="1">Cell inner membrane</location>
        <topology evidence="1">Multi-pass membrane protein</topology>
    </subcellularLocation>
</comment>
<comment type="caution">
    <text evidence="19">The sequence shown here is derived from an EMBL/GenBank/DDBJ whole genome shotgun (WGS) entry which is preliminary data.</text>
</comment>
<dbReference type="NCBIfam" id="TIGR01007">
    <property type="entry name" value="eps_fam"/>
    <property type="match status" value="1"/>
</dbReference>
<dbReference type="PATRIC" id="fig|1317124.6.peg.3609"/>
<evidence type="ECO:0000256" key="14">
    <source>
        <dbReference type="SAM" id="Coils"/>
    </source>
</evidence>
<evidence type="ECO:0000256" key="15">
    <source>
        <dbReference type="SAM" id="Phobius"/>
    </source>
</evidence>
<keyword evidence="9" id="KW-0067">ATP-binding</keyword>
<feature type="transmembrane region" description="Helical" evidence="15">
    <location>
        <begin position="12"/>
        <end position="30"/>
    </location>
</feature>
<dbReference type="eggNOG" id="COG0489">
    <property type="taxonomic scope" value="Bacteria"/>
</dbReference>
<keyword evidence="4" id="KW-0997">Cell inner membrane</keyword>
<evidence type="ECO:0000256" key="9">
    <source>
        <dbReference type="ARBA" id="ARBA00022840"/>
    </source>
</evidence>
<dbReference type="Proteomes" id="UP000028607">
    <property type="component" value="Unassembled WGS sequence"/>
</dbReference>
<name>A0A085TRS1_9RHOB</name>
<evidence type="ECO:0000256" key="1">
    <source>
        <dbReference type="ARBA" id="ARBA00004429"/>
    </source>
</evidence>
<dbReference type="SUPFAM" id="SSF52540">
    <property type="entry name" value="P-loop containing nucleoside triphosphate hydrolases"/>
    <property type="match status" value="1"/>
</dbReference>
<proteinExistence type="inferred from homology"/>
<evidence type="ECO:0000256" key="13">
    <source>
        <dbReference type="ARBA" id="ARBA00053015"/>
    </source>
</evidence>
<feature type="transmembrane region" description="Helical" evidence="15">
    <location>
        <begin position="423"/>
        <end position="441"/>
    </location>
</feature>
<dbReference type="PANTHER" id="PTHR32309:SF32">
    <property type="entry name" value="TYROSINE-PROTEIN KINASE ETK-RELATED"/>
    <property type="match status" value="1"/>
</dbReference>
<dbReference type="GO" id="GO:0005886">
    <property type="term" value="C:plasma membrane"/>
    <property type="evidence" value="ECO:0007669"/>
    <property type="project" value="UniProtKB-SubCell"/>
</dbReference>
<evidence type="ECO:0000256" key="8">
    <source>
        <dbReference type="ARBA" id="ARBA00022777"/>
    </source>
</evidence>